<dbReference type="GO" id="GO:0006310">
    <property type="term" value="P:DNA recombination"/>
    <property type="evidence" value="ECO:0007669"/>
    <property type="project" value="UniProtKB-KW"/>
</dbReference>
<dbReference type="Gene3D" id="1.10.443.10">
    <property type="entry name" value="Intergrase catalytic core"/>
    <property type="match status" value="1"/>
</dbReference>
<dbReference type="Gene3D" id="3.40.50.150">
    <property type="entry name" value="Vaccinia Virus protein VP39"/>
    <property type="match status" value="1"/>
</dbReference>
<dbReference type="SUPFAM" id="SSF56349">
    <property type="entry name" value="DNA breaking-rejoining enzymes"/>
    <property type="match status" value="1"/>
</dbReference>
<dbReference type="SUPFAM" id="SSF53335">
    <property type="entry name" value="S-adenosyl-L-methionine-dependent methyltransferases"/>
    <property type="match status" value="1"/>
</dbReference>
<dbReference type="InterPro" id="IPR029063">
    <property type="entry name" value="SAM-dependent_MTases_sf"/>
</dbReference>
<dbReference type="CDD" id="cd00397">
    <property type="entry name" value="DNA_BRE_C"/>
    <property type="match status" value="1"/>
</dbReference>
<dbReference type="InterPro" id="IPR001525">
    <property type="entry name" value="C5_MeTfrase"/>
</dbReference>
<accession>A0A9P1FZ38</accession>
<proteinExistence type="predicted"/>
<protein>
    <submittedName>
        <fullName evidence="4">Uncharacterized protein</fullName>
    </submittedName>
</protein>
<evidence type="ECO:0000313" key="6">
    <source>
        <dbReference type="Proteomes" id="UP001152797"/>
    </source>
</evidence>
<reference evidence="5" key="2">
    <citation type="submission" date="2024-04" db="EMBL/GenBank/DDBJ databases">
        <authorList>
            <person name="Chen Y."/>
            <person name="Shah S."/>
            <person name="Dougan E. K."/>
            <person name="Thang M."/>
            <person name="Chan C."/>
        </authorList>
    </citation>
    <scope>NUCLEOTIDE SEQUENCE [LARGE SCALE GENOMIC DNA]</scope>
</reference>
<reference evidence="4" key="1">
    <citation type="submission" date="2022-10" db="EMBL/GenBank/DDBJ databases">
        <authorList>
            <person name="Chen Y."/>
            <person name="Dougan E. K."/>
            <person name="Chan C."/>
            <person name="Rhodes N."/>
            <person name="Thang M."/>
        </authorList>
    </citation>
    <scope>NUCLEOTIDE SEQUENCE</scope>
</reference>
<dbReference type="EMBL" id="CAMXCT030001890">
    <property type="protein sequence ID" value="CAL4781200.1"/>
    <property type="molecule type" value="Genomic_DNA"/>
</dbReference>
<evidence type="ECO:0000256" key="3">
    <source>
        <dbReference type="ARBA" id="ARBA00023172"/>
    </source>
</evidence>
<dbReference type="Pfam" id="PF00145">
    <property type="entry name" value="DNA_methylase"/>
    <property type="match status" value="1"/>
</dbReference>
<evidence type="ECO:0000256" key="1">
    <source>
        <dbReference type="ARBA" id="ARBA00022603"/>
    </source>
</evidence>
<dbReference type="OrthoDB" id="10507377at2759"/>
<dbReference type="GO" id="GO:0015074">
    <property type="term" value="P:DNA integration"/>
    <property type="evidence" value="ECO:0007669"/>
    <property type="project" value="InterPro"/>
</dbReference>
<dbReference type="GO" id="GO:0032259">
    <property type="term" value="P:methylation"/>
    <property type="evidence" value="ECO:0007669"/>
    <property type="project" value="UniProtKB-KW"/>
</dbReference>
<dbReference type="EMBL" id="CAMXCT010001890">
    <property type="protein sequence ID" value="CAI3993888.1"/>
    <property type="molecule type" value="Genomic_DNA"/>
</dbReference>
<organism evidence="4">
    <name type="scientific">Cladocopium goreaui</name>
    <dbReference type="NCBI Taxonomy" id="2562237"/>
    <lineage>
        <taxon>Eukaryota</taxon>
        <taxon>Sar</taxon>
        <taxon>Alveolata</taxon>
        <taxon>Dinophyceae</taxon>
        <taxon>Suessiales</taxon>
        <taxon>Symbiodiniaceae</taxon>
        <taxon>Cladocopium</taxon>
    </lineage>
</organism>
<keyword evidence="6" id="KW-1185">Reference proteome</keyword>
<dbReference type="GO" id="GO:0008168">
    <property type="term" value="F:methyltransferase activity"/>
    <property type="evidence" value="ECO:0007669"/>
    <property type="project" value="UniProtKB-KW"/>
</dbReference>
<keyword evidence="3" id="KW-0233">DNA recombination</keyword>
<name>A0A9P1FZ38_9DINO</name>
<sequence length="2059" mass="230891">MAPDDTERVPGEEIRKVMENGTFEDERGQWMRRILYDLLEHPQVRQYYDELRCLVQAPTTWKEVEHRFSEILVEMMDEPEEKLLESLRNTFKCLTEDDPKPLLKLLGVPQPPSGPSPEAVKGPLAREYRGVEIRYRTELWVGQDGGVFVGRSKPGRPGCVIHEDFGRHLDRELFREALLGKPLYVDEGEEDLAVEVVQDFNLARGPEARRVDWQAEWLKTWQRLLGHGVSLSYTGVALKLMIRSRPGSLGNFSRLFKCCALRNFQGHPAELLPMALPDDTAEEQHAFGALVKAAGAAHDPSDEDWSAVEKSCEKAGIAAWSWLQVLGVNALYLGGGTDRCLSTQMAHSCEWSPGQQALMSRARELAEIWLEKGEGKIEIGEWDKISQSLDGIYTGPEVKKAYPLTVEGILPTTPAADEAGRIELAEVVAPELKSFVLNPELLRIPDDELIDPRTFAKVHVDSDEEWNRVVAHLVKAGMLEREDPHETLRYKDEAVRNGAFGVHKGWQQREDGSLFRTLRLIINLIPSNGFQRKTPWRPSQKMGYSPLWGQMVVLEDEVVMSYGEDQRHCFHIYRPGSKWRGYFVLSKKAAGWAFADSSQEASYPRVKTAPMGWSNVVDFIQSGLEMMGTQAGMSIKHAVRLGDALPALPLDTPRTYYSWYVDNWDSFKIVAKSDMGEYEGKPSDDQLKLRAVFKLWDVGRDPKKAAEGTLSWSSLGAEVDGGRGLVGSNTKFRRGILGATINLLQAPWIRTDSQELQALVSKHMHTVQFCRPLASAFDHLYREVANPGGGRNLNDLARDELLLLSSLLPQHWINQRHTPSGTVFATDASEEGGGACQSTGLSEWGHQRCHGLSYAENGLEGSAADDLLVVEMFAGMGGLKQALELIGMVPQGIISIDNDPTSKKLSRAHCRHGILYDDVKTITKEMVVEWRRQFPRARQILLAGGWPCIHHSSLNANRQGAAGATSQLLDEMMKIRSWIKEASAAHGLPSWDLLEFYENVVMDKSDLEVQSEKIGWLPMHVEAADVGRCRRPRLYWVKGIQMINGSDLKVEQQAKIRDLEIALDKGVIKTEIPPLDWFLNKGAKKLSQENEPFYTFTRPIMRKEPPPSPAGLERASPKALQRWRGDSFRLPPYAYENANLVTDKSGPRRLLPDEQLRMMGYTSSHLTLKSKLTNDQKGHLIGNSFSAIVVARLLTGLALDDDQGKDVDLTKAIWESWRSLEDQVGREQQPWRTRFGQGPRAGQGVVAMRRRVLPPADLPLKAKLDPQNRLTDEELLAYMLTRQAVQKGCDIRVDLNQPFSYGTMCRHSIDPGNWRWKVLLSYQWKKGGQHINVLEATAILDLARKLAREPKHHGMRSILLVDNIVSLSVIAKGRSSARSLQAPLRRLTVVLLAADLRFYLGWVKSSWNPADGPRSWRLHGSWSRAELPDRALPFTPLMAYGLAQMAFNKGWKDLCMVILLGFTMFARTGELFQAKAGDFVFDHRLRKGVWSLPLTKSGQRAGVRESLTIEDQWLLVALKNYCKSLHPGDTLRKASPQLMRNRFKELLQEANLPPGFAFYSLRRGGATHAYRQSNNLSWVCLVGRWGHEKTARIYITDALAQLTDIGLSRPARQKLLVVFSCDFLGTGVVFSCDFLGTGSLAPSIRGTEDEITWMIFPLLFKSPDEKLREQWQFFEEGSESGLQFAVRFHQYQQLAFPDLSDVTAGQIGLAVAVLLMLLAAPGPSDAPKFSRVGWFLGPLLLVLIAGKEVMLYTRWNMYDWIQQNLAIFNRAKLLGDMAWEAYLALQLLRLARTASGSPCGQVCGVLWLRGLQLLLLLGAWQLLTRQLEGLTVNVFSSGAWYVPWRSCFQEVNQPLLTLRPDLRAGCRHLGRLRLEWSYLIFSVPLLLLASFAPTPAALLGLVSAAALSWPLPGWLASQEILLKDLRSALLLTSSALLSVRWSTSLTRRCCIAAGGLAVIYATEVRSLLWPLLLAVLPLDPSVAPDLTDLTLPMLPVSLFILEGYVEPHGKDFLLIDFFSRCAALLLLCYTAAWLLHSVLRRLSWCFALLVGGPGGPPWG</sequence>
<evidence type="ECO:0000313" key="4">
    <source>
        <dbReference type="EMBL" id="CAI3993888.1"/>
    </source>
</evidence>
<dbReference type="InterPro" id="IPR013762">
    <property type="entry name" value="Integrase-like_cat_sf"/>
</dbReference>
<evidence type="ECO:0000313" key="5">
    <source>
        <dbReference type="EMBL" id="CAL1147263.1"/>
    </source>
</evidence>
<keyword evidence="1" id="KW-0489">Methyltransferase</keyword>
<dbReference type="EMBL" id="CAMXCT020001890">
    <property type="protein sequence ID" value="CAL1147263.1"/>
    <property type="molecule type" value="Genomic_DNA"/>
</dbReference>
<keyword evidence="2" id="KW-0808">Transferase</keyword>
<dbReference type="GO" id="GO:0003677">
    <property type="term" value="F:DNA binding"/>
    <property type="evidence" value="ECO:0007669"/>
    <property type="project" value="InterPro"/>
</dbReference>
<dbReference type="InterPro" id="IPR011010">
    <property type="entry name" value="DNA_brk_join_enz"/>
</dbReference>
<gene>
    <name evidence="4" type="ORF">C1SCF055_LOCUS20590</name>
</gene>
<dbReference type="Proteomes" id="UP001152797">
    <property type="component" value="Unassembled WGS sequence"/>
</dbReference>
<evidence type="ECO:0000256" key="2">
    <source>
        <dbReference type="ARBA" id="ARBA00022679"/>
    </source>
</evidence>
<comment type="caution">
    <text evidence="4">The sequence shown here is derived from an EMBL/GenBank/DDBJ whole genome shotgun (WGS) entry which is preliminary data.</text>
</comment>